<keyword evidence="5 8" id="KW-1133">Transmembrane helix</keyword>
<feature type="transmembrane region" description="Helical" evidence="8">
    <location>
        <begin position="349"/>
        <end position="371"/>
    </location>
</feature>
<sequence length="663" mass="75359">MSNLKYRADIDGLRAIPFLMVVLFHMNADWIPGGFIGVDIFFVISGYIITSAIYPQIVNKEFSFNQFYVKRIKRILPLFYLVAMTSLVFAYWLYTPNDFMGFADSLRYASTFIANIYFENLRLFCSTSETLPLLHTWSLSIEEQFYFVWPMVLILAARYLNSRFFWGVMFATLVGFIGYSEYMARLGGSSGYYLIQSRAFELLMGALLAIMVYPKSQNSRELPRGFYHLTGIVGMLSLVWLSFSLNESDVFPGIHALFVTIASALVIVSGTSKNQHYFVRIEFTPHGAHRSFVLLIVSMALAVLAFYRYYFISFTIVDAIICGVITVILSFASWLWVENPLRHAQIGKRWVYLFYLILPIGCSVVIAKQIVAQDGYPTRFSESVQAIFSQSAYTFDDNKNHRMQIVDSYPFESPVIGDIEQPITAYIWGDSHAGHFRSFVDVLGKQEGFAALFGGLGGCPPVIGSDLIKHGKPEQKCSERNNEIALKLAELKPDVVFLAGRWTMYVETTRSVGEKGSRVYLGDETDYSESIDNSRRAFKEGLERTIKHLVEAGIKPILFEQVPDYDFNPSNCLVKKATYGWMKDASCDLPLSVMLERQEMTNTIIDEIAKKYPQVEVIPILSIICDEVSCKSQLNSTPLYMDNDHLNYEGARVLAEYWLGINQ</sequence>
<protein>
    <submittedName>
        <fullName evidence="11">Putative O-acetyltransferase WavN</fullName>
    </submittedName>
</protein>
<evidence type="ECO:0000313" key="11">
    <source>
        <dbReference type="EMBL" id="AAL77346.1"/>
    </source>
</evidence>
<feature type="transmembrane region" description="Helical" evidence="8">
    <location>
        <begin position="12"/>
        <end position="28"/>
    </location>
</feature>
<dbReference type="PANTHER" id="PTHR23028:SF53">
    <property type="entry name" value="ACYL_TRANSF_3 DOMAIN-CONTAINING PROTEIN"/>
    <property type="match status" value="1"/>
</dbReference>
<feature type="transmembrane region" description="Helical" evidence="8">
    <location>
        <begin position="137"/>
        <end position="157"/>
    </location>
</feature>
<keyword evidence="4 8" id="KW-0812">Transmembrane</keyword>
<evidence type="ECO:0000256" key="6">
    <source>
        <dbReference type="ARBA" id="ARBA00023136"/>
    </source>
</evidence>
<feature type="transmembrane region" description="Helical" evidence="8">
    <location>
        <begin position="192"/>
        <end position="213"/>
    </location>
</feature>
<evidence type="ECO:0000256" key="8">
    <source>
        <dbReference type="SAM" id="Phobius"/>
    </source>
</evidence>
<dbReference type="Gene3D" id="3.40.50.1110">
    <property type="entry name" value="SGNH hydrolase"/>
    <property type="match status" value="1"/>
</dbReference>
<evidence type="ECO:0000259" key="10">
    <source>
        <dbReference type="Pfam" id="PF19040"/>
    </source>
</evidence>
<dbReference type="InterPro" id="IPR002656">
    <property type="entry name" value="Acyl_transf_3_dom"/>
</dbReference>
<feature type="transmembrane region" description="Helical" evidence="8">
    <location>
        <begin position="292"/>
        <end position="310"/>
    </location>
</feature>
<dbReference type="InterPro" id="IPR050879">
    <property type="entry name" value="Acyltransferase_3"/>
</dbReference>
<dbReference type="GO" id="GO:0016788">
    <property type="term" value="F:hydrolase activity, acting on ester bonds"/>
    <property type="evidence" value="ECO:0007669"/>
    <property type="project" value="UniProtKB-ARBA"/>
</dbReference>
<reference evidence="11" key="1">
    <citation type="journal article" date="2002" name="Infect. Immun.">
        <title>Comparative and genetic analyses of the putative Vibrio cholerae lipopolysaccharide core oligosaccharide biosynthesis (wav) gene cluster.</title>
        <authorList>
            <person name="Nesper J."/>
            <person name="Kraiss A."/>
            <person name="Schild S."/>
            <person name="Blass J."/>
            <person name="Klose K.E."/>
            <person name="Bockemuhl J."/>
            <person name="Reidl J."/>
        </authorList>
    </citation>
    <scope>NUCLEOTIDE SEQUENCE</scope>
    <source>
        <strain evidence="11">V209</strain>
    </source>
</reference>
<keyword evidence="2" id="KW-1003">Cell membrane</keyword>
<accession>Q8RJL7</accession>
<dbReference type="GO" id="GO:0016747">
    <property type="term" value="F:acyltransferase activity, transferring groups other than amino-acyl groups"/>
    <property type="evidence" value="ECO:0007669"/>
    <property type="project" value="InterPro"/>
</dbReference>
<evidence type="ECO:0000259" key="9">
    <source>
        <dbReference type="Pfam" id="PF01757"/>
    </source>
</evidence>
<evidence type="ECO:0000256" key="2">
    <source>
        <dbReference type="ARBA" id="ARBA00022475"/>
    </source>
</evidence>
<comment type="subcellular location">
    <subcellularLocation>
        <location evidence="1">Cell membrane</location>
        <topology evidence="1">Multi-pass membrane protein</topology>
    </subcellularLocation>
</comment>
<dbReference type="AlphaFoldDB" id="Q8RJL7"/>
<feature type="domain" description="SGNH" evidence="10">
    <location>
        <begin position="420"/>
        <end position="658"/>
    </location>
</feature>
<feature type="transmembrane region" description="Helical" evidence="8">
    <location>
        <begin position="75"/>
        <end position="94"/>
    </location>
</feature>
<dbReference type="InterPro" id="IPR036514">
    <property type="entry name" value="SGNH_hydro_sf"/>
</dbReference>
<dbReference type="GO" id="GO:0009103">
    <property type="term" value="P:lipopolysaccharide biosynthetic process"/>
    <property type="evidence" value="ECO:0007669"/>
    <property type="project" value="TreeGrafter"/>
</dbReference>
<dbReference type="EMBL" id="AF443847">
    <property type="protein sequence ID" value="AAL77346.1"/>
    <property type="molecule type" value="Genomic_DNA"/>
</dbReference>
<feature type="domain" description="Acyltransferase 3" evidence="9">
    <location>
        <begin position="8"/>
        <end position="333"/>
    </location>
</feature>
<dbReference type="Pfam" id="PF01757">
    <property type="entry name" value="Acyl_transf_3"/>
    <property type="match status" value="1"/>
</dbReference>
<evidence type="ECO:0000256" key="3">
    <source>
        <dbReference type="ARBA" id="ARBA00022679"/>
    </source>
</evidence>
<keyword evidence="3 11" id="KW-0808">Transferase</keyword>
<evidence type="ECO:0000256" key="5">
    <source>
        <dbReference type="ARBA" id="ARBA00022989"/>
    </source>
</evidence>
<dbReference type="Pfam" id="PF19040">
    <property type="entry name" value="SGNH"/>
    <property type="match status" value="1"/>
</dbReference>
<feature type="transmembrane region" description="Helical" evidence="8">
    <location>
        <begin position="251"/>
        <end position="271"/>
    </location>
</feature>
<feature type="transmembrane region" description="Helical" evidence="8">
    <location>
        <begin position="316"/>
        <end position="337"/>
    </location>
</feature>
<name>Q8RJL7_VIBCL</name>
<gene>
    <name evidence="11" type="primary">wavN</name>
</gene>
<dbReference type="PANTHER" id="PTHR23028">
    <property type="entry name" value="ACETYLTRANSFERASE"/>
    <property type="match status" value="1"/>
</dbReference>
<feature type="transmembrane region" description="Helical" evidence="8">
    <location>
        <begin position="225"/>
        <end position="245"/>
    </location>
</feature>
<feature type="transmembrane region" description="Helical" evidence="8">
    <location>
        <begin position="34"/>
        <end position="54"/>
    </location>
</feature>
<dbReference type="GO" id="GO:0005886">
    <property type="term" value="C:plasma membrane"/>
    <property type="evidence" value="ECO:0007669"/>
    <property type="project" value="UniProtKB-SubCell"/>
</dbReference>
<feature type="transmembrane region" description="Helical" evidence="8">
    <location>
        <begin position="164"/>
        <end position="180"/>
    </location>
</feature>
<proteinExistence type="predicted"/>
<evidence type="ECO:0000256" key="1">
    <source>
        <dbReference type="ARBA" id="ARBA00004651"/>
    </source>
</evidence>
<dbReference type="InterPro" id="IPR043968">
    <property type="entry name" value="SGNH"/>
</dbReference>
<evidence type="ECO:0000256" key="4">
    <source>
        <dbReference type="ARBA" id="ARBA00022692"/>
    </source>
</evidence>
<evidence type="ECO:0000256" key="7">
    <source>
        <dbReference type="ARBA" id="ARBA00023315"/>
    </source>
</evidence>
<keyword evidence="6 8" id="KW-0472">Membrane</keyword>
<keyword evidence="7" id="KW-0012">Acyltransferase</keyword>
<dbReference type="SUPFAM" id="SSF52266">
    <property type="entry name" value="SGNH hydrolase"/>
    <property type="match status" value="1"/>
</dbReference>
<organism evidence="11">
    <name type="scientific">Vibrio cholerae</name>
    <dbReference type="NCBI Taxonomy" id="666"/>
    <lineage>
        <taxon>Bacteria</taxon>
        <taxon>Pseudomonadati</taxon>
        <taxon>Pseudomonadota</taxon>
        <taxon>Gammaproteobacteria</taxon>
        <taxon>Vibrionales</taxon>
        <taxon>Vibrionaceae</taxon>
        <taxon>Vibrio</taxon>
    </lineage>
</organism>